<dbReference type="AlphaFoldDB" id="A0A9D4DWA9"/>
<reference evidence="1" key="2">
    <citation type="submission" date="2020-11" db="EMBL/GenBank/DDBJ databases">
        <authorList>
            <person name="McCartney M.A."/>
            <person name="Auch B."/>
            <person name="Kono T."/>
            <person name="Mallez S."/>
            <person name="Becker A."/>
            <person name="Gohl D.M."/>
            <person name="Silverstein K.A.T."/>
            <person name="Koren S."/>
            <person name="Bechman K.B."/>
            <person name="Herman A."/>
            <person name="Abrahante J.E."/>
            <person name="Garbe J."/>
        </authorList>
    </citation>
    <scope>NUCLEOTIDE SEQUENCE</scope>
    <source>
        <strain evidence="1">Duluth1</strain>
        <tissue evidence="1">Whole animal</tissue>
    </source>
</reference>
<reference evidence="1" key="1">
    <citation type="journal article" date="2019" name="bioRxiv">
        <title>The Genome of the Zebra Mussel, Dreissena polymorpha: A Resource for Invasive Species Research.</title>
        <authorList>
            <person name="McCartney M.A."/>
            <person name="Auch B."/>
            <person name="Kono T."/>
            <person name="Mallez S."/>
            <person name="Zhang Y."/>
            <person name="Obille A."/>
            <person name="Becker A."/>
            <person name="Abrahante J.E."/>
            <person name="Garbe J."/>
            <person name="Badalamenti J.P."/>
            <person name="Herman A."/>
            <person name="Mangelson H."/>
            <person name="Liachko I."/>
            <person name="Sullivan S."/>
            <person name="Sone E.D."/>
            <person name="Koren S."/>
            <person name="Silverstein K.A.T."/>
            <person name="Beckman K.B."/>
            <person name="Gohl D.M."/>
        </authorList>
    </citation>
    <scope>NUCLEOTIDE SEQUENCE</scope>
    <source>
        <strain evidence="1">Duluth1</strain>
        <tissue evidence="1">Whole animal</tissue>
    </source>
</reference>
<keyword evidence="2" id="KW-1185">Reference proteome</keyword>
<gene>
    <name evidence="1" type="ORF">DPMN_170427</name>
</gene>
<dbReference type="SUPFAM" id="SSF53067">
    <property type="entry name" value="Actin-like ATPase domain"/>
    <property type="match status" value="1"/>
</dbReference>
<dbReference type="EMBL" id="JAIWYP010000009">
    <property type="protein sequence ID" value="KAH3769179.1"/>
    <property type="molecule type" value="Genomic_DNA"/>
</dbReference>
<comment type="caution">
    <text evidence="1">The sequence shown here is derived from an EMBL/GenBank/DDBJ whole genome shotgun (WGS) entry which is preliminary data.</text>
</comment>
<dbReference type="InterPro" id="IPR043129">
    <property type="entry name" value="ATPase_NBD"/>
</dbReference>
<accession>A0A9D4DWA9</accession>
<protein>
    <submittedName>
        <fullName evidence="1">Uncharacterized protein</fullName>
    </submittedName>
</protein>
<sequence>MRFHKIEKDFEEIKHKLIPNDDTPDVLVMDGKLLKLFANTTEQKFETFLKQSKFTTKLEIRDGNLLYMSKEFMRNLFDPTINTIIAHIQEQICRATDAEYMICCILLSGGLSESKYVFSRIENHFSMGSNTNGVIPVIQAPNARNAVVDGALLMGLHPNGIVERVSPYTYGFYSVVPFQEGKHPEDLKQFHEGVAQCKAVFYKLIERNKTVRPRDCFERRSSTDYIESKHQTRITSLWRSFRKDPKYCTQDDECEIVASIEIQPPAEGWPPKLDHIQRLVVIDNEFVVEFENATTGQKYKTRVVNAF</sequence>
<dbReference type="PANTHER" id="PTHR14187">
    <property type="entry name" value="ALPHA KINASE/ELONGATION FACTOR 2 KINASE"/>
    <property type="match status" value="1"/>
</dbReference>
<evidence type="ECO:0000313" key="1">
    <source>
        <dbReference type="EMBL" id="KAH3769179.1"/>
    </source>
</evidence>
<dbReference type="PANTHER" id="PTHR14187:SF5">
    <property type="entry name" value="HEAT SHOCK 70 KDA PROTEIN 12A"/>
    <property type="match status" value="1"/>
</dbReference>
<organism evidence="1 2">
    <name type="scientific">Dreissena polymorpha</name>
    <name type="common">Zebra mussel</name>
    <name type="synonym">Mytilus polymorpha</name>
    <dbReference type="NCBI Taxonomy" id="45954"/>
    <lineage>
        <taxon>Eukaryota</taxon>
        <taxon>Metazoa</taxon>
        <taxon>Spiralia</taxon>
        <taxon>Lophotrochozoa</taxon>
        <taxon>Mollusca</taxon>
        <taxon>Bivalvia</taxon>
        <taxon>Autobranchia</taxon>
        <taxon>Heteroconchia</taxon>
        <taxon>Euheterodonta</taxon>
        <taxon>Imparidentia</taxon>
        <taxon>Neoheterodontei</taxon>
        <taxon>Myida</taxon>
        <taxon>Dreissenoidea</taxon>
        <taxon>Dreissenidae</taxon>
        <taxon>Dreissena</taxon>
    </lineage>
</organism>
<proteinExistence type="predicted"/>
<name>A0A9D4DWA9_DREPO</name>
<evidence type="ECO:0000313" key="2">
    <source>
        <dbReference type="Proteomes" id="UP000828390"/>
    </source>
</evidence>
<dbReference type="Proteomes" id="UP000828390">
    <property type="component" value="Unassembled WGS sequence"/>
</dbReference>